<dbReference type="RefSeq" id="XP_014657836.1">
    <property type="nucleotide sequence ID" value="XM_014802350.1"/>
</dbReference>
<evidence type="ECO:0000313" key="3">
    <source>
        <dbReference type="Proteomes" id="UP000053758"/>
    </source>
</evidence>
<feature type="compositionally biased region" description="Acidic residues" evidence="1">
    <location>
        <begin position="333"/>
        <end position="353"/>
    </location>
</feature>
<keyword evidence="3" id="KW-1185">Reference proteome</keyword>
<sequence>MLSRPVPSLWISETRFFASPSFSEDGRACGQGPVCLSLGWSPTLLPTASFQLNTTKPASPTFKMSASAVPNDAALPPSSAADVASAMPTHIDAATSAPVDQAPGEDASLPPAVTGLTPEQVLQELRNSGYIDQLRRQMIEAFNATGPAPARPPNAASSSAAPQPASADAGKPDDVQPASISAAQSELASAPIASTSTAPPSSSMPAPSAAGLPSASKTGLDLGSKAAFLATLSEPLKQQVEKEHHRLRFLAPREQQDKLLQLLESEPVAHPQRESHGEASLFDLLVRHIVADATAPDATAGVLSPNGRLGRQAAGRIAETIAELLHPASKDADEVDDDEEDADDDGDDEDDAEQIGMLTSKPSEPTSSVAAISDATPQAAHDSS</sequence>
<feature type="region of interest" description="Disordered" evidence="1">
    <location>
        <begin position="144"/>
        <end position="217"/>
    </location>
</feature>
<protein>
    <submittedName>
        <fullName evidence="2">Uncharacterized protein</fullName>
    </submittedName>
</protein>
<feature type="region of interest" description="Disordered" evidence="1">
    <location>
        <begin position="325"/>
        <end position="384"/>
    </location>
</feature>
<dbReference type="AlphaFoldDB" id="A0A081CC00"/>
<dbReference type="GeneID" id="26303271"/>
<dbReference type="HOGENOM" id="CLU_060766_0_0_1"/>
<accession>A0A081CC00</accession>
<dbReference type="EMBL" id="DF830071">
    <property type="protein sequence ID" value="GAK64196.1"/>
    <property type="molecule type" value="Genomic_DNA"/>
</dbReference>
<gene>
    <name evidence="2" type="ORF">PAN0_004d2406</name>
</gene>
<organism evidence="2">
    <name type="scientific">Pseudozyma antarctica</name>
    <name type="common">Yeast</name>
    <name type="synonym">Candida antarctica</name>
    <dbReference type="NCBI Taxonomy" id="84753"/>
    <lineage>
        <taxon>Eukaryota</taxon>
        <taxon>Fungi</taxon>
        <taxon>Dikarya</taxon>
        <taxon>Basidiomycota</taxon>
        <taxon>Ustilaginomycotina</taxon>
        <taxon>Ustilaginomycetes</taxon>
        <taxon>Ustilaginales</taxon>
        <taxon>Ustilaginaceae</taxon>
        <taxon>Moesziomyces</taxon>
    </lineage>
</organism>
<feature type="compositionally biased region" description="Polar residues" evidence="1">
    <location>
        <begin position="178"/>
        <end position="187"/>
    </location>
</feature>
<proteinExistence type="predicted"/>
<reference evidence="2" key="1">
    <citation type="submission" date="2014-07" db="EMBL/GenBank/DDBJ databases">
        <title>Draft genome sequence of the yeast Pseudozyma antarctica JCM 10317 known as a producer of lipase B which used in a wide range of industrial applications.</title>
        <authorList>
            <person name="Morita T."/>
            <person name="Saika A."/>
            <person name="Koike H."/>
        </authorList>
    </citation>
    <scope>NUCLEOTIDE SEQUENCE</scope>
    <source>
        <strain evidence="2">JCM 10317</strain>
    </source>
</reference>
<feature type="compositionally biased region" description="Polar residues" evidence="1">
    <location>
        <begin position="360"/>
        <end position="370"/>
    </location>
</feature>
<feature type="compositionally biased region" description="Low complexity" evidence="1">
    <location>
        <begin position="153"/>
        <end position="169"/>
    </location>
</feature>
<name>A0A081CC00_PSEA2</name>
<dbReference type="Proteomes" id="UP000053758">
    <property type="component" value="Unassembled WGS sequence"/>
</dbReference>
<evidence type="ECO:0000313" key="2">
    <source>
        <dbReference type="EMBL" id="GAK64196.1"/>
    </source>
</evidence>
<feature type="compositionally biased region" description="Low complexity" evidence="1">
    <location>
        <begin position="188"/>
        <end position="216"/>
    </location>
</feature>
<evidence type="ECO:0000256" key="1">
    <source>
        <dbReference type="SAM" id="MobiDB-lite"/>
    </source>
</evidence>